<evidence type="ECO:0000256" key="3">
    <source>
        <dbReference type="ARBA" id="ARBA00023163"/>
    </source>
</evidence>
<dbReference type="PROSITE" id="PS01124">
    <property type="entry name" value="HTH_ARAC_FAMILY_2"/>
    <property type="match status" value="1"/>
</dbReference>
<evidence type="ECO:0000256" key="1">
    <source>
        <dbReference type="ARBA" id="ARBA00023015"/>
    </source>
</evidence>
<evidence type="ECO:0000313" key="5">
    <source>
        <dbReference type="EMBL" id="NWB83461.1"/>
    </source>
</evidence>
<accession>A0A7Y8BPS7</accession>
<dbReference type="Gene3D" id="1.10.10.60">
    <property type="entry name" value="Homeodomain-like"/>
    <property type="match status" value="2"/>
</dbReference>
<feature type="domain" description="HTH araC/xylS-type" evidence="4">
    <location>
        <begin position="188"/>
        <end position="286"/>
    </location>
</feature>
<proteinExistence type="predicted"/>
<dbReference type="SMART" id="SM00342">
    <property type="entry name" value="HTH_ARAC"/>
    <property type="match status" value="1"/>
</dbReference>
<dbReference type="EMBL" id="JACAQA010000002">
    <property type="protein sequence ID" value="NWB83461.1"/>
    <property type="molecule type" value="Genomic_DNA"/>
</dbReference>
<reference evidence="5 6" key="1">
    <citation type="submission" date="2020-04" db="EMBL/GenBank/DDBJ databases">
        <title>Molecular characterization of pseudomonads from Agaricus bisporus reveal novel blotch 2 pathogens in Western Europe.</title>
        <authorList>
            <person name="Taparia T."/>
            <person name="Krijger M."/>
            <person name="Haynes E."/>
            <person name="Elpinstone J.G."/>
            <person name="Noble R."/>
            <person name="Van Der Wolf J."/>
        </authorList>
    </citation>
    <scope>NUCLEOTIDE SEQUENCE [LARGE SCALE GENOMIC DNA]</scope>
    <source>
        <strain evidence="5 6">G9001</strain>
    </source>
</reference>
<dbReference type="InterPro" id="IPR018060">
    <property type="entry name" value="HTH_AraC"/>
</dbReference>
<dbReference type="GO" id="GO:0003700">
    <property type="term" value="F:DNA-binding transcription factor activity"/>
    <property type="evidence" value="ECO:0007669"/>
    <property type="project" value="InterPro"/>
</dbReference>
<name>A0A7Y8BPS7_9PSED</name>
<keyword evidence="2" id="KW-0238">DNA-binding</keyword>
<protein>
    <submittedName>
        <fullName evidence="5">Helix-turn-helix transcriptional regulator</fullName>
    </submittedName>
</protein>
<keyword evidence="1" id="KW-0805">Transcription regulation</keyword>
<organism evidence="5 6">
    <name type="scientific">Pseudomonas gingeri</name>
    <dbReference type="NCBI Taxonomy" id="117681"/>
    <lineage>
        <taxon>Bacteria</taxon>
        <taxon>Pseudomonadati</taxon>
        <taxon>Pseudomonadota</taxon>
        <taxon>Gammaproteobacteria</taxon>
        <taxon>Pseudomonadales</taxon>
        <taxon>Pseudomonadaceae</taxon>
        <taxon>Pseudomonas</taxon>
    </lineage>
</organism>
<sequence>MTTLEVDPMAHLSPKLSSMSPDVFRFEISESTGYAQDWHAHDCHMLLLPRQGGLFLSTESNSNALHVSRQAFSLVPADFAHSTQAAPGREKHVALYVDSHYINHQGRLDGYQAFAEQADRSGIWQGSETLDSILRLHDQLASGCSAEAFQRQVPHLNHLLFEECARLIARQQPPTQHSDSQRNALLVRDIQRYVREHLQDELNVDLIGYQFHLSRRHLTRLFKACTDETLVDFTNRTRVETAAQLISSSSLSILEVSLAVGIDSPSYLARLFKRYLGLVPSDLRKPH</sequence>
<evidence type="ECO:0000313" key="6">
    <source>
        <dbReference type="Proteomes" id="UP000522864"/>
    </source>
</evidence>
<dbReference type="SUPFAM" id="SSF46689">
    <property type="entry name" value="Homeodomain-like"/>
    <property type="match status" value="2"/>
</dbReference>
<dbReference type="Pfam" id="PF12833">
    <property type="entry name" value="HTH_18"/>
    <property type="match status" value="1"/>
</dbReference>
<comment type="caution">
    <text evidence="5">The sequence shown here is derived from an EMBL/GenBank/DDBJ whole genome shotgun (WGS) entry which is preliminary data.</text>
</comment>
<evidence type="ECO:0000256" key="2">
    <source>
        <dbReference type="ARBA" id="ARBA00023125"/>
    </source>
</evidence>
<gene>
    <name evidence="5" type="ORF">HX830_01090</name>
</gene>
<keyword evidence="3" id="KW-0804">Transcription</keyword>
<dbReference type="GO" id="GO:0043565">
    <property type="term" value="F:sequence-specific DNA binding"/>
    <property type="evidence" value="ECO:0007669"/>
    <property type="project" value="InterPro"/>
</dbReference>
<dbReference type="AlphaFoldDB" id="A0A7Y8BPS7"/>
<dbReference type="PANTHER" id="PTHR43280:SF2">
    <property type="entry name" value="HTH-TYPE TRANSCRIPTIONAL REGULATOR EXSA"/>
    <property type="match status" value="1"/>
</dbReference>
<dbReference type="RefSeq" id="WP_177098701.1">
    <property type="nucleotide sequence ID" value="NZ_JACAQA010000002.1"/>
</dbReference>
<dbReference type="PANTHER" id="PTHR43280">
    <property type="entry name" value="ARAC-FAMILY TRANSCRIPTIONAL REGULATOR"/>
    <property type="match status" value="1"/>
</dbReference>
<evidence type="ECO:0000259" key="4">
    <source>
        <dbReference type="PROSITE" id="PS01124"/>
    </source>
</evidence>
<dbReference type="Proteomes" id="UP000522864">
    <property type="component" value="Unassembled WGS sequence"/>
</dbReference>
<dbReference type="InterPro" id="IPR009057">
    <property type="entry name" value="Homeodomain-like_sf"/>
</dbReference>